<keyword evidence="1" id="KW-0472">Membrane</keyword>
<proteinExistence type="predicted"/>
<feature type="non-terminal residue" evidence="2">
    <location>
        <position position="36"/>
    </location>
</feature>
<dbReference type="AlphaFoldDB" id="A0A381PE46"/>
<reference evidence="2" key="1">
    <citation type="submission" date="2018-05" db="EMBL/GenBank/DDBJ databases">
        <authorList>
            <person name="Lanie J.A."/>
            <person name="Ng W.-L."/>
            <person name="Kazmierczak K.M."/>
            <person name="Andrzejewski T.M."/>
            <person name="Davidsen T.M."/>
            <person name="Wayne K.J."/>
            <person name="Tettelin H."/>
            <person name="Glass J.I."/>
            <person name="Rusch D."/>
            <person name="Podicherti R."/>
            <person name="Tsui H.-C.T."/>
            <person name="Winkler M.E."/>
        </authorList>
    </citation>
    <scope>NUCLEOTIDE SEQUENCE</scope>
</reference>
<feature type="transmembrane region" description="Helical" evidence="1">
    <location>
        <begin position="12"/>
        <end position="33"/>
    </location>
</feature>
<gene>
    <name evidence="2" type="ORF">METZ01_LOCUS18054</name>
</gene>
<organism evidence="2">
    <name type="scientific">marine metagenome</name>
    <dbReference type="NCBI Taxonomy" id="408172"/>
    <lineage>
        <taxon>unclassified sequences</taxon>
        <taxon>metagenomes</taxon>
        <taxon>ecological metagenomes</taxon>
    </lineage>
</organism>
<evidence type="ECO:0000313" key="2">
    <source>
        <dbReference type="EMBL" id="SUZ65200.1"/>
    </source>
</evidence>
<dbReference type="EMBL" id="UINC01000952">
    <property type="protein sequence ID" value="SUZ65200.1"/>
    <property type="molecule type" value="Genomic_DNA"/>
</dbReference>
<protein>
    <submittedName>
        <fullName evidence="2">Uncharacterized protein</fullName>
    </submittedName>
</protein>
<accession>A0A381PE46</accession>
<keyword evidence="1" id="KW-0812">Transmembrane</keyword>
<keyword evidence="1" id="KW-1133">Transmembrane helix</keyword>
<evidence type="ECO:0000256" key="1">
    <source>
        <dbReference type="SAM" id="Phobius"/>
    </source>
</evidence>
<name>A0A381PE46_9ZZZZ</name>
<sequence>MKLEHLTEGKILKYLVIFFTGLMLLTVIVVFVIKSP</sequence>